<keyword evidence="4" id="KW-0472">Membrane</keyword>
<dbReference type="Proteomes" id="UP000095767">
    <property type="component" value="Unassembled WGS sequence"/>
</dbReference>
<dbReference type="Pfam" id="PF04576">
    <property type="entry name" value="Zein-binding"/>
    <property type="match status" value="1"/>
</dbReference>
<keyword evidence="3" id="KW-1133">Transmembrane helix</keyword>
<feature type="domain" description="GTD-binding" evidence="6">
    <location>
        <begin position="1"/>
        <end position="53"/>
    </location>
</feature>
<feature type="non-terminal residue" evidence="7">
    <location>
        <position position="278"/>
    </location>
</feature>
<comment type="subcellular location">
    <subcellularLocation>
        <location evidence="1">Membrane</location>
    </subcellularLocation>
</comment>
<keyword evidence="8" id="KW-1185">Reference proteome</keyword>
<dbReference type="STRING" id="888268.A0A1E5WB41"/>
<dbReference type="PROSITE" id="PS51775">
    <property type="entry name" value="GTD_BINDING"/>
    <property type="match status" value="1"/>
</dbReference>
<evidence type="ECO:0000259" key="6">
    <source>
        <dbReference type="PROSITE" id="PS51775"/>
    </source>
</evidence>
<evidence type="ECO:0000256" key="5">
    <source>
        <dbReference type="SAM" id="Coils"/>
    </source>
</evidence>
<dbReference type="AlphaFoldDB" id="A0A1E5WB41"/>
<evidence type="ECO:0000256" key="1">
    <source>
        <dbReference type="ARBA" id="ARBA00004370"/>
    </source>
</evidence>
<accession>A0A1E5WB41</accession>
<name>A0A1E5WB41_9POAL</name>
<gene>
    <name evidence="7" type="ORF">BAE44_0004348</name>
</gene>
<evidence type="ECO:0000256" key="3">
    <source>
        <dbReference type="ARBA" id="ARBA00022989"/>
    </source>
</evidence>
<dbReference type="GO" id="GO:0016020">
    <property type="term" value="C:membrane"/>
    <property type="evidence" value="ECO:0007669"/>
    <property type="project" value="UniProtKB-SubCell"/>
</dbReference>
<dbReference type="EMBL" id="LWDX02014737">
    <property type="protein sequence ID" value="OEL34633.1"/>
    <property type="molecule type" value="Genomic_DNA"/>
</dbReference>
<comment type="caution">
    <text evidence="7">The sequence shown here is derived from an EMBL/GenBank/DDBJ whole genome shotgun (WGS) entry which is preliminary data.</text>
</comment>
<sequence>MSMILRLQREKSKAMIEARQYRRYAEERLRACQAWLLHLGFPSPSQASLPSSPTAAARRGLLQDLHHHHRHPFSDSEDDDYHSIRYLDDHPADVGTPRTHHLLYRMPSPDAEKGVVLFCSPRHSSRHAHTLSGDTIPYNCRIALADEFPLFADRDAPDQDEGDRVYTVDAVHGVPVMAPEDYCYFGAPRGDEELGFRAGVGGWVVEEEIQKLKARLQALEADCESMQHAIMSMGDEKAQVVLLREIVQQLCRDAEPFPAVPLKMQPRVQPVVMAQRKV</sequence>
<proteinExistence type="predicted"/>
<evidence type="ECO:0000313" key="8">
    <source>
        <dbReference type="Proteomes" id="UP000095767"/>
    </source>
</evidence>
<dbReference type="PANTHER" id="PTHR31422">
    <property type="entry name" value="BNAANNG28530D PROTEIN"/>
    <property type="match status" value="1"/>
</dbReference>
<organism evidence="7 8">
    <name type="scientific">Dichanthelium oligosanthes</name>
    <dbReference type="NCBI Taxonomy" id="888268"/>
    <lineage>
        <taxon>Eukaryota</taxon>
        <taxon>Viridiplantae</taxon>
        <taxon>Streptophyta</taxon>
        <taxon>Embryophyta</taxon>
        <taxon>Tracheophyta</taxon>
        <taxon>Spermatophyta</taxon>
        <taxon>Magnoliopsida</taxon>
        <taxon>Liliopsida</taxon>
        <taxon>Poales</taxon>
        <taxon>Poaceae</taxon>
        <taxon>PACMAD clade</taxon>
        <taxon>Panicoideae</taxon>
        <taxon>Panicodae</taxon>
        <taxon>Paniceae</taxon>
        <taxon>Dichantheliinae</taxon>
        <taxon>Dichanthelium</taxon>
    </lineage>
</organism>
<protein>
    <recommendedName>
        <fullName evidence="6">GTD-binding domain-containing protein</fullName>
    </recommendedName>
</protein>
<feature type="coiled-coil region" evidence="5">
    <location>
        <begin position="202"/>
        <end position="229"/>
    </location>
</feature>
<keyword evidence="2" id="KW-0812">Transmembrane</keyword>
<evidence type="ECO:0000256" key="4">
    <source>
        <dbReference type="ARBA" id="ARBA00023136"/>
    </source>
</evidence>
<evidence type="ECO:0000313" key="7">
    <source>
        <dbReference type="EMBL" id="OEL34633.1"/>
    </source>
</evidence>
<dbReference type="InterPro" id="IPR007656">
    <property type="entry name" value="GTD-bd"/>
</dbReference>
<reference evidence="7 8" key="1">
    <citation type="submission" date="2016-09" db="EMBL/GenBank/DDBJ databases">
        <title>The draft genome of Dichanthelium oligosanthes: A C3 panicoid grass species.</title>
        <authorList>
            <person name="Studer A.J."/>
            <person name="Schnable J.C."/>
            <person name="Brutnell T.P."/>
        </authorList>
    </citation>
    <scope>NUCLEOTIDE SEQUENCE [LARGE SCALE GENOMIC DNA]</scope>
    <source>
        <strain evidence="8">cv. Kellogg 1175</strain>
        <tissue evidence="7">Leaf</tissue>
    </source>
</reference>
<dbReference type="GO" id="GO:0080115">
    <property type="term" value="F:myosin XI tail binding"/>
    <property type="evidence" value="ECO:0007669"/>
    <property type="project" value="UniProtKB-ARBA"/>
</dbReference>
<dbReference type="OrthoDB" id="1060521at2759"/>
<dbReference type="PANTHER" id="PTHR31422:SF59">
    <property type="entry name" value="MYOSIN-BINDING PROTEIN 7"/>
    <property type="match status" value="1"/>
</dbReference>
<evidence type="ECO:0000256" key="2">
    <source>
        <dbReference type="ARBA" id="ARBA00022692"/>
    </source>
</evidence>
<keyword evidence="5" id="KW-0175">Coiled coil</keyword>